<dbReference type="OrthoDB" id="9801659at2"/>
<dbReference type="InterPro" id="IPR007197">
    <property type="entry name" value="rSAM"/>
</dbReference>
<sequence length="296" mass="34782">MRIGLVDVDGHNFPNLALMKLSAWHKRRGDTVEFADPETGRYDKVYMSKVFTFSRDCTDRYDCEVVRAGTGYRDYATILPEEIEHICPDYSLYGVKEAYGFLTRGCVNRCSWCVVPHKEGEVRAHADIEEFLDGHKRAVLLDNNVLASEWGLMQIEKIVRMGIRVDFNQGLDARRIARTPEIAALLARVKWIRFLRMAYDSRAMQDDVHKAIELLRKHGVPARRLFFYVLIRDDTEDALGRIRELKALGCQPFVQPYRDFEHEGKPSREQWRLAYWCNRKPLFYSVDYEEYRKKRT</sequence>
<dbReference type="GO" id="GO:0051536">
    <property type="term" value="F:iron-sulfur cluster binding"/>
    <property type="evidence" value="ECO:0007669"/>
    <property type="project" value="InterPro"/>
</dbReference>
<dbReference type="EMBL" id="AP019735">
    <property type="protein sequence ID" value="BBL05214.1"/>
    <property type="molecule type" value="Genomic_DNA"/>
</dbReference>
<dbReference type="SUPFAM" id="SSF102114">
    <property type="entry name" value="Radical SAM enzymes"/>
    <property type="match status" value="1"/>
</dbReference>
<dbReference type="RefSeq" id="WP_141413417.1">
    <property type="nucleotide sequence ID" value="NZ_AP019735.1"/>
</dbReference>
<dbReference type="GO" id="GO:0003824">
    <property type="term" value="F:catalytic activity"/>
    <property type="evidence" value="ECO:0007669"/>
    <property type="project" value="InterPro"/>
</dbReference>
<dbReference type="SFLD" id="SFLDS00029">
    <property type="entry name" value="Radical_SAM"/>
    <property type="match status" value="1"/>
</dbReference>
<evidence type="ECO:0008006" key="3">
    <source>
        <dbReference type="Google" id="ProtNLM"/>
    </source>
</evidence>
<reference evidence="2" key="1">
    <citation type="submission" date="2019-06" db="EMBL/GenBank/DDBJ databases">
        <title>Alistipes onderdonkii subsp. vulgaris subsp. nov., Alistipes dispar sp. nov. and Alistipes communis sp. nov., isolated from human faeces, and creation of Alistipes onderdonkii subsp. onderdonkii subsp. nov.</title>
        <authorList>
            <person name="Sakamoto M."/>
            <person name="Ikeyama N."/>
            <person name="Ogata Y."/>
            <person name="Suda W."/>
            <person name="Iino T."/>
            <person name="Hattori M."/>
            <person name="Ohkuma M."/>
        </authorList>
    </citation>
    <scope>NUCLEOTIDE SEQUENCE [LARGE SCALE GENOMIC DNA]</scope>
    <source>
        <strain evidence="2">5CBH24</strain>
    </source>
</reference>
<protein>
    <recommendedName>
        <fullName evidence="3">Radical SAM protein</fullName>
    </recommendedName>
</protein>
<organism evidence="1 2">
    <name type="scientific">Alistipes communis</name>
    <dbReference type="NCBI Taxonomy" id="2585118"/>
    <lineage>
        <taxon>Bacteria</taxon>
        <taxon>Pseudomonadati</taxon>
        <taxon>Bacteroidota</taxon>
        <taxon>Bacteroidia</taxon>
        <taxon>Bacteroidales</taxon>
        <taxon>Rikenellaceae</taxon>
        <taxon>Alistipes</taxon>
    </lineage>
</organism>
<evidence type="ECO:0000313" key="1">
    <source>
        <dbReference type="EMBL" id="BBL05214.1"/>
    </source>
</evidence>
<dbReference type="GeneID" id="78343239"/>
<accession>A0A4Y1WXK1</accession>
<dbReference type="Proteomes" id="UP000318946">
    <property type="component" value="Chromosome"/>
</dbReference>
<evidence type="ECO:0000313" key="2">
    <source>
        <dbReference type="Proteomes" id="UP000318946"/>
    </source>
</evidence>
<proteinExistence type="predicted"/>
<dbReference type="KEGG" id="acou:A5CBH24_25270"/>
<dbReference type="InterPro" id="IPR058240">
    <property type="entry name" value="rSAM_sf"/>
</dbReference>
<keyword evidence="2" id="KW-1185">Reference proteome</keyword>
<name>A0A4Y1WXK1_9BACT</name>
<gene>
    <name evidence="1" type="ORF">A5CBH24_25270</name>
</gene>
<dbReference type="AlphaFoldDB" id="A0A4Y1WXK1"/>